<organism evidence="1 2">
    <name type="scientific">Paramecium primaurelia</name>
    <dbReference type="NCBI Taxonomy" id="5886"/>
    <lineage>
        <taxon>Eukaryota</taxon>
        <taxon>Sar</taxon>
        <taxon>Alveolata</taxon>
        <taxon>Ciliophora</taxon>
        <taxon>Intramacronucleata</taxon>
        <taxon>Oligohymenophorea</taxon>
        <taxon>Peniculida</taxon>
        <taxon>Parameciidae</taxon>
        <taxon>Paramecium</taxon>
    </lineage>
</organism>
<dbReference type="Proteomes" id="UP000688137">
    <property type="component" value="Unassembled WGS sequence"/>
</dbReference>
<dbReference type="EMBL" id="CAJJDM010000033">
    <property type="protein sequence ID" value="CAD8062829.1"/>
    <property type="molecule type" value="Genomic_DNA"/>
</dbReference>
<protein>
    <submittedName>
        <fullName evidence="1">Uncharacterized protein</fullName>
    </submittedName>
</protein>
<proteinExistence type="predicted"/>
<keyword evidence="2" id="KW-1185">Reference proteome</keyword>
<sequence length="140" mass="17661">MFQVQDCFFIQNEVLISCNPQTLYQLYKVFLLIVQWIQHLQYCNFLDLEFEYDDQKLVVNFWERQVHKIQFTNFDWVLQQQRFQNKFEVQENDQPYQRLFIYSYEVQFNFNKQKILQLSFIQENINETFSKREEDEYFHF</sequence>
<reference evidence="1" key="1">
    <citation type="submission" date="2021-01" db="EMBL/GenBank/DDBJ databases">
        <authorList>
            <consortium name="Genoscope - CEA"/>
            <person name="William W."/>
        </authorList>
    </citation>
    <scope>NUCLEOTIDE SEQUENCE</scope>
</reference>
<evidence type="ECO:0000313" key="1">
    <source>
        <dbReference type="EMBL" id="CAD8062829.1"/>
    </source>
</evidence>
<comment type="caution">
    <text evidence="1">The sequence shown here is derived from an EMBL/GenBank/DDBJ whole genome shotgun (WGS) entry which is preliminary data.</text>
</comment>
<dbReference type="AlphaFoldDB" id="A0A8S1L5V9"/>
<gene>
    <name evidence="1" type="ORF">PPRIM_AZ9-3.1.T0340012</name>
</gene>
<evidence type="ECO:0000313" key="2">
    <source>
        <dbReference type="Proteomes" id="UP000688137"/>
    </source>
</evidence>
<accession>A0A8S1L5V9</accession>
<name>A0A8S1L5V9_PARPR</name>